<dbReference type="Proteomes" id="UP001281147">
    <property type="component" value="Unassembled WGS sequence"/>
</dbReference>
<proteinExistence type="predicted"/>
<organism evidence="1 2">
    <name type="scientific">Vermiconidia calcicola</name>
    <dbReference type="NCBI Taxonomy" id="1690605"/>
    <lineage>
        <taxon>Eukaryota</taxon>
        <taxon>Fungi</taxon>
        <taxon>Dikarya</taxon>
        <taxon>Ascomycota</taxon>
        <taxon>Pezizomycotina</taxon>
        <taxon>Dothideomycetes</taxon>
        <taxon>Dothideomycetidae</taxon>
        <taxon>Mycosphaerellales</taxon>
        <taxon>Extremaceae</taxon>
        <taxon>Vermiconidia</taxon>
    </lineage>
</organism>
<evidence type="ECO:0000313" key="1">
    <source>
        <dbReference type="EMBL" id="KAK3704177.1"/>
    </source>
</evidence>
<protein>
    <submittedName>
        <fullName evidence="1">Uncharacterized protein</fullName>
    </submittedName>
</protein>
<evidence type="ECO:0000313" key="2">
    <source>
        <dbReference type="Proteomes" id="UP001281147"/>
    </source>
</evidence>
<gene>
    <name evidence="1" type="ORF">LTR37_014017</name>
</gene>
<sequence>MDTPQVEDYKAIAARTQQRVLDSIPQQWRLSPDLKAQHNGDAMSFVTDCGILTQRQLGITQLTATELLRQIHSSQLSAAEATEAFCARAAIAHQLVNCLTDFFPEEAIAHAKTLDDELAKTGKPTGPLHGMPMAVKDIMHLKGKRLTMAWVAWADNAPSTIDASPAKIMRDAGVVFFGRTTMPQTGMALETTSNLYGRTLNPYNPAFGAGGSSGGDGALCALRGEPAAPITTDIGGSIRAPGAFNGLYAMRPTAERVPRHGMVTPAPGNTSIKVSAGPNCHSMEDLKLFTKLILTHPTLPYEPTTVPGSWNEPATAPEKLRIGLMSTDGVVDPHPPIQRALREMAAKLKEAGHDVFEFALPFDMWEAAVTTWALYFQTGAKEHKAMLEKAGEPMIPQFEHNLKVFETRELTVSELFRHNTQQAALKAAFQEAWDSQQMDCIICPCAPMAGVPNDFPVWWGYTTLWNLLDYPSIIMPVKKFKISAADDPKDMSYSSRDNPFDRKNWELYDPDLWKTQPITLQIVGRPNWDEVLIAISEAIDLVINPSGQ</sequence>
<reference evidence="1" key="1">
    <citation type="submission" date="2023-07" db="EMBL/GenBank/DDBJ databases">
        <title>Black Yeasts Isolated from many extreme environments.</title>
        <authorList>
            <person name="Coleine C."/>
            <person name="Stajich J.E."/>
            <person name="Selbmann L."/>
        </authorList>
    </citation>
    <scope>NUCLEOTIDE SEQUENCE</scope>
    <source>
        <strain evidence="1">CCFEE 5714</strain>
    </source>
</reference>
<comment type="caution">
    <text evidence="1">The sequence shown here is derived from an EMBL/GenBank/DDBJ whole genome shotgun (WGS) entry which is preliminary data.</text>
</comment>
<keyword evidence="2" id="KW-1185">Reference proteome</keyword>
<dbReference type="EMBL" id="JAUTXU010000142">
    <property type="protein sequence ID" value="KAK3704177.1"/>
    <property type="molecule type" value="Genomic_DNA"/>
</dbReference>
<accession>A0ACC3MWD1</accession>
<name>A0ACC3MWD1_9PEZI</name>